<comment type="similarity">
    <text evidence="5">Belongs to the laat-1 family.</text>
</comment>
<dbReference type="HOGENOM" id="CLU_019699_6_0_1"/>
<evidence type="ECO:0000256" key="6">
    <source>
        <dbReference type="ARBA" id="ARBA00050768"/>
    </source>
</evidence>
<comment type="catalytic activity">
    <reaction evidence="6">
        <text>L-histidine(out) + L-arginine(in) = L-histidine(in) + L-arginine(out)</text>
        <dbReference type="Rhea" id="RHEA:71063"/>
        <dbReference type="ChEBI" id="CHEBI:32682"/>
        <dbReference type="ChEBI" id="CHEBI:57595"/>
    </reaction>
</comment>
<evidence type="ECO:0000256" key="1">
    <source>
        <dbReference type="ARBA" id="ARBA00004141"/>
    </source>
</evidence>
<dbReference type="FunFam" id="1.20.1280.290:FF:000028">
    <property type="entry name" value="Vacuolar membrane protein, putative"/>
    <property type="match status" value="1"/>
</dbReference>
<dbReference type="InterPro" id="IPR051415">
    <property type="entry name" value="LAAT-1"/>
</dbReference>
<dbReference type="PANTHER" id="PTHR16201">
    <property type="entry name" value="SEVEN TRANSMEMBRANE PROTEIN 1-RELATED"/>
    <property type="match status" value="1"/>
</dbReference>
<sequence>MIWFAPETDTLSVVLGYTSIVCWLGAQLPQIVENFKTQSVDGLALPFLVNWLFGDATNLIGCILTDQLPFQKYLASYFCLVDICLVTQFFHYSDLFKSHKAKEMGNEDDESEPPPTAVPYTPIIPSRITSPQVRYRQIHNAAANIAAAAATAAYEFEQTYEQPVGVAGPSSGGVMTPRRAASVGAPLRRASRSPSDTRRHGKGPSTATAPVAKQAPYEDEDGDEVPAMYESFHSEGGKARDFAWRRPPLALQMSYQSDTPPEDLDQPLDTSVSTTSRGRKLTRQSYIPPMPPPGQRLPLHIDPNAPPLPYPSLDGEEGDLTVSQILQHRRATSAWGGGESRERNQSVSRRSATIVFLGVWTLFGIGGLMGSGEYSGTALLRRSTSSGENVGKVWVESDAVASSYITGHDPPLASADSPPSDSSFIYSILSSSASSPSSASHHDDQPHAPKPKKPIRSRKLIIGRISAWLCTVLYLTSRLPQIWKNFVRKSVEGLSITLFVAAFLGNTFYVSSILMNPVMNHPTEARAEYIRETIPYLLGSGGTLLFDITIVSQSFIYRGRKPRPARAGSLSGYGGSVVNRRSVISRRRSGTVGEEERLLGASGVTESPGTIRRSVSRKPYGTMS</sequence>
<dbReference type="EMBL" id="KN823170">
    <property type="protein sequence ID" value="KIO20558.1"/>
    <property type="molecule type" value="Genomic_DNA"/>
</dbReference>
<feature type="transmembrane region" description="Helical" evidence="8">
    <location>
        <begin position="74"/>
        <end position="92"/>
    </location>
</feature>
<keyword evidence="3 8" id="KW-1133">Transmembrane helix</keyword>
<name>A0A0C3KGE9_9AGAM</name>
<evidence type="ECO:0000256" key="2">
    <source>
        <dbReference type="ARBA" id="ARBA00022692"/>
    </source>
</evidence>
<evidence type="ECO:0000313" key="9">
    <source>
        <dbReference type="EMBL" id="KIO20558.1"/>
    </source>
</evidence>
<dbReference type="Proteomes" id="UP000054248">
    <property type="component" value="Unassembled WGS sequence"/>
</dbReference>
<dbReference type="GO" id="GO:0034488">
    <property type="term" value="P:basic amino acid transmembrane export from vacuole"/>
    <property type="evidence" value="ECO:0007669"/>
    <property type="project" value="TreeGrafter"/>
</dbReference>
<feature type="transmembrane region" description="Helical" evidence="8">
    <location>
        <begin position="534"/>
        <end position="557"/>
    </location>
</feature>
<dbReference type="Pfam" id="PF04193">
    <property type="entry name" value="PQ-loop"/>
    <property type="match status" value="2"/>
</dbReference>
<feature type="region of interest" description="Disordered" evidence="7">
    <location>
        <begin position="103"/>
        <end position="123"/>
    </location>
</feature>
<evidence type="ECO:0000256" key="3">
    <source>
        <dbReference type="ARBA" id="ARBA00022989"/>
    </source>
</evidence>
<feature type="transmembrane region" description="Helical" evidence="8">
    <location>
        <begin position="351"/>
        <end position="370"/>
    </location>
</feature>
<feature type="transmembrane region" description="Helical" evidence="8">
    <location>
        <begin position="461"/>
        <end position="479"/>
    </location>
</feature>
<comment type="subcellular location">
    <subcellularLocation>
        <location evidence="1">Membrane</location>
        <topology evidence="1">Multi-pass membrane protein</topology>
    </subcellularLocation>
</comment>
<evidence type="ECO:0000256" key="4">
    <source>
        <dbReference type="ARBA" id="ARBA00023136"/>
    </source>
</evidence>
<reference evidence="10" key="2">
    <citation type="submission" date="2015-01" db="EMBL/GenBank/DDBJ databases">
        <title>Evolutionary Origins and Diversification of the Mycorrhizal Mutualists.</title>
        <authorList>
            <consortium name="DOE Joint Genome Institute"/>
            <consortium name="Mycorrhizal Genomics Consortium"/>
            <person name="Kohler A."/>
            <person name="Kuo A."/>
            <person name="Nagy L.G."/>
            <person name="Floudas D."/>
            <person name="Copeland A."/>
            <person name="Barry K.W."/>
            <person name="Cichocki N."/>
            <person name="Veneault-Fourrey C."/>
            <person name="LaButti K."/>
            <person name="Lindquist E.A."/>
            <person name="Lipzen A."/>
            <person name="Lundell T."/>
            <person name="Morin E."/>
            <person name="Murat C."/>
            <person name="Riley R."/>
            <person name="Ohm R."/>
            <person name="Sun H."/>
            <person name="Tunlid A."/>
            <person name="Henrissat B."/>
            <person name="Grigoriev I.V."/>
            <person name="Hibbett D.S."/>
            <person name="Martin F."/>
        </authorList>
    </citation>
    <scope>NUCLEOTIDE SEQUENCE [LARGE SCALE GENOMIC DNA]</scope>
    <source>
        <strain evidence="10">MUT 4182</strain>
    </source>
</reference>
<keyword evidence="4 8" id="KW-0472">Membrane</keyword>
<dbReference type="AlphaFoldDB" id="A0A0C3KGE9"/>
<dbReference type="GO" id="GO:0000329">
    <property type="term" value="C:fungal-type vacuole membrane"/>
    <property type="evidence" value="ECO:0007669"/>
    <property type="project" value="TreeGrafter"/>
</dbReference>
<reference evidence="9 10" key="1">
    <citation type="submission" date="2014-04" db="EMBL/GenBank/DDBJ databases">
        <authorList>
            <consortium name="DOE Joint Genome Institute"/>
            <person name="Kuo A."/>
            <person name="Girlanda M."/>
            <person name="Perotto S."/>
            <person name="Kohler A."/>
            <person name="Nagy L.G."/>
            <person name="Floudas D."/>
            <person name="Copeland A."/>
            <person name="Barry K.W."/>
            <person name="Cichocki N."/>
            <person name="Veneault-Fourrey C."/>
            <person name="LaButti K."/>
            <person name="Lindquist E.A."/>
            <person name="Lipzen A."/>
            <person name="Lundell T."/>
            <person name="Morin E."/>
            <person name="Murat C."/>
            <person name="Sun H."/>
            <person name="Tunlid A."/>
            <person name="Henrissat B."/>
            <person name="Grigoriev I.V."/>
            <person name="Hibbett D.S."/>
            <person name="Martin F."/>
            <person name="Nordberg H.P."/>
            <person name="Cantor M.N."/>
            <person name="Hua S.X."/>
        </authorList>
    </citation>
    <scope>NUCLEOTIDE SEQUENCE [LARGE SCALE GENOMIC DNA]</scope>
    <source>
        <strain evidence="9 10">MUT 4182</strain>
    </source>
</reference>
<keyword evidence="10" id="KW-1185">Reference proteome</keyword>
<dbReference type="FunFam" id="1.20.1280.290:FF:000009">
    <property type="entry name" value="PQ loop repeat family protein"/>
    <property type="match status" value="1"/>
</dbReference>
<keyword evidence="2 8" id="KW-0812">Transmembrane</keyword>
<feature type="region of interest" description="Disordered" evidence="7">
    <location>
        <begin position="329"/>
        <end position="348"/>
    </location>
</feature>
<evidence type="ECO:0000256" key="5">
    <source>
        <dbReference type="ARBA" id="ARBA00038039"/>
    </source>
</evidence>
<evidence type="ECO:0000256" key="8">
    <source>
        <dbReference type="SAM" id="Phobius"/>
    </source>
</evidence>
<dbReference type="InterPro" id="IPR006603">
    <property type="entry name" value="PQ-loop_rpt"/>
</dbReference>
<accession>A0A0C3KGE9</accession>
<feature type="region of interest" description="Disordered" evidence="7">
    <location>
        <begin position="167"/>
        <end position="222"/>
    </location>
</feature>
<dbReference type="Gene3D" id="1.20.1280.290">
    <property type="match status" value="2"/>
</dbReference>
<protein>
    <submittedName>
        <fullName evidence="9">Uncharacterized protein</fullName>
    </submittedName>
</protein>
<proteinExistence type="inferred from homology"/>
<feature type="region of interest" description="Disordered" evidence="7">
    <location>
        <begin position="254"/>
        <end position="293"/>
    </location>
</feature>
<dbReference type="GO" id="GO:0015174">
    <property type="term" value="F:basic amino acid transmembrane transporter activity"/>
    <property type="evidence" value="ECO:0007669"/>
    <property type="project" value="TreeGrafter"/>
</dbReference>
<feature type="region of interest" description="Disordered" evidence="7">
    <location>
        <begin position="586"/>
        <end position="624"/>
    </location>
</feature>
<dbReference type="SMART" id="SM00679">
    <property type="entry name" value="CTNS"/>
    <property type="match status" value="2"/>
</dbReference>
<evidence type="ECO:0000313" key="10">
    <source>
        <dbReference type="Proteomes" id="UP000054248"/>
    </source>
</evidence>
<dbReference type="OrthoDB" id="8048523at2759"/>
<feature type="transmembrane region" description="Helical" evidence="8">
    <location>
        <begin position="491"/>
        <end position="514"/>
    </location>
</feature>
<dbReference type="PANTHER" id="PTHR16201:SF34">
    <property type="entry name" value="LYSOSOMAL AMINO ACID TRANSPORTER 1"/>
    <property type="match status" value="1"/>
</dbReference>
<evidence type="ECO:0000256" key="7">
    <source>
        <dbReference type="SAM" id="MobiDB-lite"/>
    </source>
</evidence>
<organism evidence="9 10">
    <name type="scientific">Tulasnella calospora MUT 4182</name>
    <dbReference type="NCBI Taxonomy" id="1051891"/>
    <lineage>
        <taxon>Eukaryota</taxon>
        <taxon>Fungi</taxon>
        <taxon>Dikarya</taxon>
        <taxon>Basidiomycota</taxon>
        <taxon>Agaricomycotina</taxon>
        <taxon>Agaricomycetes</taxon>
        <taxon>Cantharellales</taxon>
        <taxon>Tulasnellaceae</taxon>
        <taxon>Tulasnella</taxon>
    </lineage>
</organism>
<gene>
    <name evidence="9" type="ORF">M407DRAFT_135320</name>
</gene>